<protein>
    <submittedName>
        <fullName evidence="1">Uncharacterized protein</fullName>
    </submittedName>
</protein>
<organism evidence="1">
    <name type="scientific">Arundo donax</name>
    <name type="common">Giant reed</name>
    <name type="synonym">Donax arundinaceus</name>
    <dbReference type="NCBI Taxonomy" id="35708"/>
    <lineage>
        <taxon>Eukaryota</taxon>
        <taxon>Viridiplantae</taxon>
        <taxon>Streptophyta</taxon>
        <taxon>Embryophyta</taxon>
        <taxon>Tracheophyta</taxon>
        <taxon>Spermatophyta</taxon>
        <taxon>Magnoliopsida</taxon>
        <taxon>Liliopsida</taxon>
        <taxon>Poales</taxon>
        <taxon>Poaceae</taxon>
        <taxon>PACMAD clade</taxon>
        <taxon>Arundinoideae</taxon>
        <taxon>Arundineae</taxon>
        <taxon>Arundo</taxon>
    </lineage>
</organism>
<evidence type="ECO:0000313" key="1">
    <source>
        <dbReference type="EMBL" id="JAD78389.1"/>
    </source>
</evidence>
<proteinExistence type="predicted"/>
<accession>A0A0A9CPW7</accession>
<dbReference type="EMBL" id="GBRH01219506">
    <property type="protein sequence ID" value="JAD78389.1"/>
    <property type="molecule type" value="Transcribed_RNA"/>
</dbReference>
<reference evidence="1" key="2">
    <citation type="journal article" date="2015" name="Data Brief">
        <title>Shoot transcriptome of the giant reed, Arundo donax.</title>
        <authorList>
            <person name="Barrero R.A."/>
            <person name="Guerrero F.D."/>
            <person name="Moolhuijzen P."/>
            <person name="Goolsby J.A."/>
            <person name="Tidwell J."/>
            <person name="Bellgard S.E."/>
            <person name="Bellgard M.I."/>
        </authorList>
    </citation>
    <scope>NUCLEOTIDE SEQUENCE</scope>
    <source>
        <tissue evidence="1">Shoot tissue taken approximately 20 cm above the soil surface</tissue>
    </source>
</reference>
<name>A0A0A9CPW7_ARUDO</name>
<reference evidence="1" key="1">
    <citation type="submission" date="2014-09" db="EMBL/GenBank/DDBJ databases">
        <authorList>
            <person name="Magalhaes I.L.F."/>
            <person name="Oliveira U."/>
            <person name="Santos F.R."/>
            <person name="Vidigal T.H.D.A."/>
            <person name="Brescovit A.D."/>
            <person name="Santos A.J."/>
        </authorList>
    </citation>
    <scope>NUCLEOTIDE SEQUENCE</scope>
    <source>
        <tissue evidence="1">Shoot tissue taken approximately 20 cm above the soil surface</tissue>
    </source>
</reference>
<sequence length="48" mass="4906">MQRTMTGVRRGVGSSAAAMAAVMARHTGGSATADTLVVPLLTNMTLPF</sequence>
<dbReference type="AlphaFoldDB" id="A0A0A9CPW7"/>